<name>A0AB37Z465_9PSED</name>
<dbReference type="RefSeq" id="WP_167354424.1">
    <property type="nucleotide sequence ID" value="NZ_FMTL01000001.1"/>
</dbReference>
<dbReference type="AlphaFoldDB" id="A0AB37Z465"/>
<gene>
    <name evidence="1" type="ORF">SAMN05216370_0903</name>
</gene>
<evidence type="ECO:0000313" key="1">
    <source>
        <dbReference type="EMBL" id="SCW39276.1"/>
    </source>
</evidence>
<reference evidence="1 2" key="1">
    <citation type="submission" date="2016-10" db="EMBL/GenBank/DDBJ databases">
        <authorList>
            <person name="Varghese N."/>
            <person name="Submissions S."/>
        </authorList>
    </citation>
    <scope>NUCLEOTIDE SEQUENCE [LARGE SCALE GENOMIC DNA]</scope>
    <source>
        <strain evidence="1 2">DSM 17833</strain>
    </source>
</reference>
<comment type="caution">
    <text evidence="1">The sequence shown here is derived from an EMBL/GenBank/DDBJ whole genome shotgun (WGS) entry which is preliminary data.</text>
</comment>
<organism evidence="1 2">
    <name type="scientific">Pseudomonas peli</name>
    <dbReference type="NCBI Taxonomy" id="592361"/>
    <lineage>
        <taxon>Bacteria</taxon>
        <taxon>Pseudomonadati</taxon>
        <taxon>Pseudomonadota</taxon>
        <taxon>Gammaproteobacteria</taxon>
        <taxon>Pseudomonadales</taxon>
        <taxon>Pseudomonadaceae</taxon>
        <taxon>Pseudomonas</taxon>
    </lineage>
</organism>
<dbReference type="Proteomes" id="UP000242418">
    <property type="component" value="Unassembled WGS sequence"/>
</dbReference>
<dbReference type="EMBL" id="FMTL01000001">
    <property type="protein sequence ID" value="SCW39276.1"/>
    <property type="molecule type" value="Genomic_DNA"/>
</dbReference>
<accession>A0AB37Z465</accession>
<evidence type="ECO:0000313" key="2">
    <source>
        <dbReference type="Proteomes" id="UP000242418"/>
    </source>
</evidence>
<keyword evidence="2" id="KW-1185">Reference proteome</keyword>
<sequence length="52" mass="6074">MLTKGLKDIDSRKIQQRSREDMVERFRRFNRDGAELKAEFAKQGLPQPVVLA</sequence>
<proteinExistence type="predicted"/>
<protein>
    <submittedName>
        <fullName evidence="1">Uncharacterized protein</fullName>
    </submittedName>
</protein>